<proteinExistence type="predicted"/>
<organism evidence="1 2">
    <name type="scientific">Olea europaea subsp. europaea</name>
    <dbReference type="NCBI Taxonomy" id="158383"/>
    <lineage>
        <taxon>Eukaryota</taxon>
        <taxon>Viridiplantae</taxon>
        <taxon>Streptophyta</taxon>
        <taxon>Embryophyta</taxon>
        <taxon>Tracheophyta</taxon>
        <taxon>Spermatophyta</taxon>
        <taxon>Magnoliopsida</taxon>
        <taxon>eudicotyledons</taxon>
        <taxon>Gunneridae</taxon>
        <taxon>Pentapetalae</taxon>
        <taxon>asterids</taxon>
        <taxon>lamiids</taxon>
        <taxon>Lamiales</taxon>
        <taxon>Oleaceae</taxon>
        <taxon>Oleeae</taxon>
        <taxon>Olea</taxon>
    </lineage>
</organism>
<feature type="non-terminal residue" evidence="1">
    <location>
        <position position="66"/>
    </location>
</feature>
<protein>
    <submittedName>
        <fullName evidence="1">Uncharacterized protein</fullName>
    </submittedName>
</protein>
<evidence type="ECO:0000313" key="1">
    <source>
        <dbReference type="EMBL" id="CAA3016569.1"/>
    </source>
</evidence>
<keyword evidence="2" id="KW-1185">Reference proteome</keyword>
<dbReference type="Proteomes" id="UP000594638">
    <property type="component" value="Unassembled WGS sequence"/>
</dbReference>
<comment type="caution">
    <text evidence="1">The sequence shown here is derived from an EMBL/GenBank/DDBJ whole genome shotgun (WGS) entry which is preliminary data.</text>
</comment>
<accession>A0A8S0UGJ4</accession>
<dbReference type="AlphaFoldDB" id="A0A8S0UGJ4"/>
<sequence length="66" mass="7227">MVTEALRLMLFCNSRCIDARCGTNARHSTCASRGVVSPLQLVTVSSTWIFDAGGGLRKWETAPVWV</sequence>
<reference evidence="1 2" key="1">
    <citation type="submission" date="2019-12" db="EMBL/GenBank/DDBJ databases">
        <authorList>
            <person name="Alioto T."/>
            <person name="Alioto T."/>
            <person name="Gomez Garrido J."/>
        </authorList>
    </citation>
    <scope>NUCLEOTIDE SEQUENCE [LARGE SCALE GENOMIC DNA]</scope>
</reference>
<dbReference type="EMBL" id="CACTIH010007628">
    <property type="protein sequence ID" value="CAA3016569.1"/>
    <property type="molecule type" value="Genomic_DNA"/>
</dbReference>
<evidence type="ECO:0000313" key="2">
    <source>
        <dbReference type="Proteomes" id="UP000594638"/>
    </source>
</evidence>
<gene>
    <name evidence="1" type="ORF">OLEA9_A075423</name>
</gene>
<name>A0A8S0UGJ4_OLEEU</name>
<dbReference type="Gramene" id="OE9A075423T1">
    <property type="protein sequence ID" value="OE9A075423C1"/>
    <property type="gene ID" value="OE9A075423"/>
</dbReference>